<keyword evidence="2" id="KW-0812">Transmembrane</keyword>
<keyword evidence="4" id="KW-1185">Reference proteome</keyword>
<evidence type="ECO:0000256" key="1">
    <source>
        <dbReference type="SAM" id="MobiDB-lite"/>
    </source>
</evidence>
<feature type="compositionally biased region" description="Basic residues" evidence="1">
    <location>
        <begin position="513"/>
        <end position="525"/>
    </location>
</feature>
<feature type="region of interest" description="Disordered" evidence="1">
    <location>
        <begin position="417"/>
        <end position="448"/>
    </location>
</feature>
<name>A0A1Y2I0V0_9FUNG</name>
<reference evidence="3 4" key="1">
    <citation type="submission" date="2016-07" db="EMBL/GenBank/DDBJ databases">
        <title>Pervasive Adenine N6-methylation of Active Genes in Fungi.</title>
        <authorList>
            <consortium name="DOE Joint Genome Institute"/>
            <person name="Mondo S.J."/>
            <person name="Dannebaum R.O."/>
            <person name="Kuo R.C."/>
            <person name="Labutti K."/>
            <person name="Haridas S."/>
            <person name="Kuo A."/>
            <person name="Salamov A."/>
            <person name="Ahrendt S.R."/>
            <person name="Lipzen A."/>
            <person name="Sullivan W."/>
            <person name="Andreopoulos W.B."/>
            <person name="Clum A."/>
            <person name="Lindquist E."/>
            <person name="Daum C."/>
            <person name="Ramamoorthy G.K."/>
            <person name="Gryganskyi A."/>
            <person name="Culley D."/>
            <person name="Magnuson J.K."/>
            <person name="James T.Y."/>
            <person name="O'Malley M.A."/>
            <person name="Stajich J.E."/>
            <person name="Spatafora J.W."/>
            <person name="Visel A."/>
            <person name="Grigoriev I.V."/>
        </authorList>
    </citation>
    <scope>NUCLEOTIDE SEQUENCE [LARGE SCALE GENOMIC DNA]</scope>
    <source>
        <strain evidence="3 4">PL171</strain>
    </source>
</reference>
<feature type="region of interest" description="Disordered" evidence="1">
    <location>
        <begin position="483"/>
        <end position="525"/>
    </location>
</feature>
<feature type="compositionally biased region" description="Basic residues" evidence="1">
    <location>
        <begin position="1"/>
        <end position="20"/>
    </location>
</feature>
<evidence type="ECO:0000313" key="3">
    <source>
        <dbReference type="EMBL" id="ORZ40369.1"/>
    </source>
</evidence>
<comment type="caution">
    <text evidence="3">The sequence shown here is derived from an EMBL/GenBank/DDBJ whole genome shotgun (WGS) entry which is preliminary data.</text>
</comment>
<gene>
    <name evidence="3" type="ORF">BCR44DRAFT_118979</name>
</gene>
<dbReference type="STRING" id="765915.A0A1Y2I0V0"/>
<feature type="transmembrane region" description="Helical" evidence="2">
    <location>
        <begin position="368"/>
        <end position="389"/>
    </location>
</feature>
<keyword evidence="2" id="KW-1133">Transmembrane helix</keyword>
<organism evidence="3 4">
    <name type="scientific">Catenaria anguillulae PL171</name>
    <dbReference type="NCBI Taxonomy" id="765915"/>
    <lineage>
        <taxon>Eukaryota</taxon>
        <taxon>Fungi</taxon>
        <taxon>Fungi incertae sedis</taxon>
        <taxon>Blastocladiomycota</taxon>
        <taxon>Blastocladiomycetes</taxon>
        <taxon>Blastocladiales</taxon>
        <taxon>Catenariaceae</taxon>
        <taxon>Catenaria</taxon>
    </lineage>
</organism>
<accession>A0A1Y2I0V0</accession>
<evidence type="ECO:0000256" key="2">
    <source>
        <dbReference type="SAM" id="Phobius"/>
    </source>
</evidence>
<dbReference type="EMBL" id="MCFL01000003">
    <property type="protein sequence ID" value="ORZ40369.1"/>
    <property type="molecule type" value="Genomic_DNA"/>
</dbReference>
<feature type="region of interest" description="Disordered" evidence="1">
    <location>
        <begin position="1"/>
        <end position="30"/>
    </location>
</feature>
<proteinExistence type="predicted"/>
<evidence type="ECO:0000313" key="4">
    <source>
        <dbReference type="Proteomes" id="UP000193411"/>
    </source>
</evidence>
<feature type="transmembrane region" description="Helical" evidence="2">
    <location>
        <begin position="75"/>
        <end position="95"/>
    </location>
</feature>
<dbReference type="Proteomes" id="UP000193411">
    <property type="component" value="Unassembled WGS sequence"/>
</dbReference>
<keyword evidence="2" id="KW-0472">Membrane</keyword>
<dbReference type="AlphaFoldDB" id="A0A1Y2I0V0"/>
<feature type="transmembrane region" description="Helical" evidence="2">
    <location>
        <begin position="115"/>
        <end position="138"/>
    </location>
</feature>
<dbReference type="OrthoDB" id="2016540at2759"/>
<sequence length="525" mass="56067">MPRSKSKSKSRSRSRSRSRSKSPSSSPPKLPFPIADELDIDSITIYRHPLLILSYFAAFVAHSGRSAIHALSTTYLPHVLRLLGIVLAFTVVASVDGPHQPLVQTVLAWGRWYGSWIVLGVLSSVGLGSGLHTFLLFLGPHIAQITAAAYSCGHLDFETRTWEQITCTPISTPTVPVTLLAIAHKVHLDSFFWGLGTALGELPPYFVARAAARSGKSSPTAELDALLASRTPLSWADWAKVQVMHAMQRFGFWGILACASIPNPLFDLAGIICGTVGIKFRTFFGATLVGKAVVKTSIQSVFVAVLFSQGGQAAVLAVLDAWAPGLHGPVRKFLDEQMSKYLRTPGQDKAPLSSGGNAGGAGKWVGTIWNGLITLMLVFFLLSIVESLAKQEMERVLVRAKGEVPDEDLLLMSTISKRARSRSRSQSAPMSPVRQGGAPPLPLPNGVGKALASIKESSVSPKVRGREVRPVAAVATSVAKAVAAKAAADSEEMDADAEMSSSPKPAPGSGLRRSARKRTAAKRRD</sequence>
<protein>
    <submittedName>
        <fullName evidence="3">Uncharacterized protein</fullName>
    </submittedName>
</protein>